<name>K0SP33_THAOC</name>
<accession>K0SP33</accession>
<evidence type="ECO:0000313" key="2">
    <source>
        <dbReference type="Proteomes" id="UP000266841"/>
    </source>
</evidence>
<proteinExistence type="predicted"/>
<dbReference type="Proteomes" id="UP000266841">
    <property type="component" value="Unassembled WGS sequence"/>
</dbReference>
<protein>
    <submittedName>
        <fullName evidence="1">Uncharacterized protein</fullName>
    </submittedName>
</protein>
<keyword evidence="2" id="KW-1185">Reference proteome</keyword>
<organism evidence="1 2">
    <name type="scientific">Thalassiosira oceanica</name>
    <name type="common">Marine diatom</name>
    <dbReference type="NCBI Taxonomy" id="159749"/>
    <lineage>
        <taxon>Eukaryota</taxon>
        <taxon>Sar</taxon>
        <taxon>Stramenopiles</taxon>
        <taxon>Ochrophyta</taxon>
        <taxon>Bacillariophyta</taxon>
        <taxon>Coscinodiscophyceae</taxon>
        <taxon>Thalassiosirophycidae</taxon>
        <taxon>Thalassiosirales</taxon>
        <taxon>Thalassiosiraceae</taxon>
        <taxon>Thalassiosira</taxon>
    </lineage>
</organism>
<evidence type="ECO:0000313" key="1">
    <source>
        <dbReference type="EMBL" id="EJK62691.1"/>
    </source>
</evidence>
<comment type="caution">
    <text evidence="1">The sequence shown here is derived from an EMBL/GenBank/DDBJ whole genome shotgun (WGS) entry which is preliminary data.</text>
</comment>
<sequence length="156" mass="15985">MAGGVGTEWYPDYSSAWSDAGCLNTLPKPFNDGDRPVYATQLECCKAAYGGQSSGKCLSELASPPTTSPTSAGGADVYYPNYGVSWAEATCINDNPVPSGRPTYSTQSACCSGAYGGQTSQACVCAVDPCYSCKCGSVAELTANSCSADLIASCSR</sequence>
<dbReference type="EMBL" id="AGNL01018688">
    <property type="protein sequence ID" value="EJK62691.1"/>
    <property type="molecule type" value="Genomic_DNA"/>
</dbReference>
<gene>
    <name evidence="1" type="ORF">THAOC_16687</name>
</gene>
<dbReference type="AlphaFoldDB" id="K0SP33"/>
<reference evidence="1 2" key="1">
    <citation type="journal article" date="2012" name="Genome Biol.">
        <title>Genome and low-iron response of an oceanic diatom adapted to chronic iron limitation.</title>
        <authorList>
            <person name="Lommer M."/>
            <person name="Specht M."/>
            <person name="Roy A.S."/>
            <person name="Kraemer L."/>
            <person name="Andreson R."/>
            <person name="Gutowska M.A."/>
            <person name="Wolf J."/>
            <person name="Bergner S.V."/>
            <person name="Schilhabel M.B."/>
            <person name="Klostermeier U.C."/>
            <person name="Beiko R.G."/>
            <person name="Rosenstiel P."/>
            <person name="Hippler M."/>
            <person name="Laroche J."/>
        </authorList>
    </citation>
    <scope>NUCLEOTIDE SEQUENCE [LARGE SCALE GENOMIC DNA]</scope>
    <source>
        <strain evidence="1 2">CCMP1005</strain>
    </source>
</reference>
<dbReference type="OrthoDB" id="52208at2759"/>